<dbReference type="AlphaFoldDB" id="A0A644WPB3"/>
<accession>A0A644WPB3</accession>
<evidence type="ECO:0000313" key="1">
    <source>
        <dbReference type="EMBL" id="MPM05318.1"/>
    </source>
</evidence>
<comment type="caution">
    <text evidence="1">The sequence shown here is derived from an EMBL/GenBank/DDBJ whole genome shotgun (WGS) entry which is preliminary data.</text>
</comment>
<gene>
    <name evidence="1" type="ORF">SDC9_51606</name>
</gene>
<reference evidence="1" key="1">
    <citation type="submission" date="2019-08" db="EMBL/GenBank/DDBJ databases">
        <authorList>
            <person name="Kucharzyk K."/>
            <person name="Murdoch R.W."/>
            <person name="Higgins S."/>
            <person name="Loffler F."/>
        </authorList>
    </citation>
    <scope>NUCLEOTIDE SEQUENCE</scope>
</reference>
<name>A0A644WPB3_9ZZZZ</name>
<sequence>MNSQAIGTPPWSRRPIRSRNTIFLQVNQHIFKYHIPAHVIIRNPVFAHQSFFVVFLQPIHKRFHPVNTRLGSRTFSIIGRRYKYPVDIRTIGTRLIFIKIHVCLINQLIIRIYQISQVIAVLHPMQRRTETVSTDHYVCDGIHFADTVDGSLCNIEPGRWSRH</sequence>
<organism evidence="1">
    <name type="scientific">bioreactor metagenome</name>
    <dbReference type="NCBI Taxonomy" id="1076179"/>
    <lineage>
        <taxon>unclassified sequences</taxon>
        <taxon>metagenomes</taxon>
        <taxon>ecological metagenomes</taxon>
    </lineage>
</organism>
<protein>
    <submittedName>
        <fullName evidence="1">Uncharacterized protein</fullName>
    </submittedName>
</protein>
<dbReference type="EMBL" id="VSSQ01001120">
    <property type="protein sequence ID" value="MPM05318.1"/>
    <property type="molecule type" value="Genomic_DNA"/>
</dbReference>
<proteinExistence type="predicted"/>